<reference evidence="2" key="1">
    <citation type="submission" date="2023-11" db="EMBL/GenBank/DDBJ databases">
        <title>Genome assemblies of two species of porcelain crab, Petrolisthes cinctipes and Petrolisthes manimaculis (Anomura: Porcellanidae).</title>
        <authorList>
            <person name="Angst P."/>
        </authorList>
    </citation>
    <scope>NUCLEOTIDE SEQUENCE</scope>
    <source>
        <strain evidence="2">PB745_02</strain>
        <tissue evidence="2">Gill</tissue>
    </source>
</reference>
<protein>
    <submittedName>
        <fullName evidence="2">Uncharacterized protein</fullName>
    </submittedName>
</protein>
<organism evidence="2 3">
    <name type="scientific">Petrolisthes manimaculis</name>
    <dbReference type="NCBI Taxonomy" id="1843537"/>
    <lineage>
        <taxon>Eukaryota</taxon>
        <taxon>Metazoa</taxon>
        <taxon>Ecdysozoa</taxon>
        <taxon>Arthropoda</taxon>
        <taxon>Crustacea</taxon>
        <taxon>Multicrustacea</taxon>
        <taxon>Malacostraca</taxon>
        <taxon>Eumalacostraca</taxon>
        <taxon>Eucarida</taxon>
        <taxon>Decapoda</taxon>
        <taxon>Pleocyemata</taxon>
        <taxon>Anomura</taxon>
        <taxon>Galatheoidea</taxon>
        <taxon>Porcellanidae</taxon>
        <taxon>Petrolisthes</taxon>
    </lineage>
</organism>
<dbReference type="AlphaFoldDB" id="A0AAE1PPF5"/>
<gene>
    <name evidence="2" type="ORF">Pmani_016571</name>
</gene>
<keyword evidence="1" id="KW-0812">Transmembrane</keyword>
<evidence type="ECO:0000313" key="2">
    <source>
        <dbReference type="EMBL" id="KAK4311964.1"/>
    </source>
</evidence>
<dbReference type="EMBL" id="JAWZYT010001457">
    <property type="protein sequence ID" value="KAK4311964.1"/>
    <property type="molecule type" value="Genomic_DNA"/>
</dbReference>
<evidence type="ECO:0000313" key="3">
    <source>
        <dbReference type="Proteomes" id="UP001292094"/>
    </source>
</evidence>
<dbReference type="Proteomes" id="UP001292094">
    <property type="component" value="Unassembled WGS sequence"/>
</dbReference>
<sequence length="73" mass="7975">MLVVVMLVVMVVVVMLVVVVVVVMVVVVMLVVVMVVVEWDVQLEPTFESNFGAEFLPGNKSAVSRLLVPLYTA</sequence>
<keyword evidence="1" id="KW-1133">Transmembrane helix</keyword>
<keyword evidence="3" id="KW-1185">Reference proteome</keyword>
<accession>A0AAE1PPF5</accession>
<evidence type="ECO:0000256" key="1">
    <source>
        <dbReference type="SAM" id="Phobius"/>
    </source>
</evidence>
<name>A0AAE1PPF5_9EUCA</name>
<keyword evidence="1" id="KW-0472">Membrane</keyword>
<feature type="transmembrane region" description="Helical" evidence="1">
    <location>
        <begin position="6"/>
        <end position="37"/>
    </location>
</feature>
<comment type="caution">
    <text evidence="2">The sequence shown here is derived from an EMBL/GenBank/DDBJ whole genome shotgun (WGS) entry which is preliminary data.</text>
</comment>
<proteinExistence type="predicted"/>